<protein>
    <submittedName>
        <fullName evidence="2">Uncharacterized protein</fullName>
    </submittedName>
</protein>
<proteinExistence type="predicted"/>
<feature type="compositionally biased region" description="Basic and acidic residues" evidence="1">
    <location>
        <begin position="13"/>
        <end position="31"/>
    </location>
</feature>
<organism evidence="2 3">
    <name type="scientific">Novacetimonas hansenii ATCC 23769</name>
    <dbReference type="NCBI Taxonomy" id="714995"/>
    <lineage>
        <taxon>Bacteria</taxon>
        <taxon>Pseudomonadati</taxon>
        <taxon>Pseudomonadota</taxon>
        <taxon>Alphaproteobacteria</taxon>
        <taxon>Acetobacterales</taxon>
        <taxon>Acetobacteraceae</taxon>
        <taxon>Novacetimonas</taxon>
    </lineage>
</organism>
<reference evidence="2 3" key="1">
    <citation type="journal article" date="2010" name="J. Bacteriol.">
        <title>Genome sequence of a cellulose-producing bacterium, Gluconacetobacter hansenii ATCC 23769.</title>
        <authorList>
            <person name="Iyer P.R."/>
            <person name="Geib S.M."/>
            <person name="Catchmark J."/>
            <person name="Kao T.H."/>
            <person name="Tien M."/>
        </authorList>
    </citation>
    <scope>NUCLEOTIDE SEQUENCE [LARGE SCALE GENOMIC DNA]</scope>
    <source>
        <strain evidence="2 3">ATCC 23769</strain>
    </source>
</reference>
<gene>
    <name evidence="2" type="ORF">GXY_08874</name>
</gene>
<comment type="caution">
    <text evidence="2">The sequence shown here is derived from an EMBL/GenBank/DDBJ whole genome shotgun (WGS) entry which is preliminary data.</text>
</comment>
<evidence type="ECO:0000313" key="3">
    <source>
        <dbReference type="Proteomes" id="UP000006468"/>
    </source>
</evidence>
<feature type="region of interest" description="Disordered" evidence="1">
    <location>
        <begin position="1"/>
        <end position="31"/>
    </location>
</feature>
<name>D5QF59_NOVHA</name>
<evidence type="ECO:0000256" key="1">
    <source>
        <dbReference type="SAM" id="MobiDB-lite"/>
    </source>
</evidence>
<dbReference type="Proteomes" id="UP000006468">
    <property type="component" value="Chromosome"/>
</dbReference>
<dbReference type="HOGENOM" id="CLU_3397037_0_0_5"/>
<evidence type="ECO:0000313" key="2">
    <source>
        <dbReference type="EMBL" id="EFG84335.1"/>
    </source>
</evidence>
<sequence>MAITMGGMAASDGKAKSHDDEDIEWAHHKMS</sequence>
<dbReference type="EMBL" id="ADTV01000033">
    <property type="protein sequence ID" value="EFG84335.1"/>
    <property type="molecule type" value="Genomic_DNA"/>
</dbReference>
<accession>D5QF59</accession>
<dbReference type="AlphaFoldDB" id="D5QF59"/>